<protein>
    <recommendedName>
        <fullName evidence="3">Prophage tail endopeptidase domain-containing protein</fullName>
    </recommendedName>
</protein>
<evidence type="ECO:0000313" key="2">
    <source>
        <dbReference type="Proteomes" id="UP000649826"/>
    </source>
</evidence>
<proteinExistence type="predicted"/>
<gene>
    <name evidence="1" type="ORF">H8Z82_02500</name>
</gene>
<sequence>MFEVSEKFKNAVRQNTRKYEWYGTITTKAGKEYPFTAKDIVKGSGYIKWQCCSNTEIELGTVYAAEMGISLFSEIDRYTLEDAEVRLYYRLTLLDGTKETIPMGIYEISEANRKVRTLELKGYDHMLRFEKTLKLDSSSGTPYQFLKAACDACKVELAQTVAEINALPNGKTTLGVYSDNDMETFRDLIFYVAQVVGCFCQIDRYGKLVLKRYGNESVWNVEQKERFDSSYSDFVTRYTAVSSTNQISQTAEYIAMEKDDALTMNLGINPLLQFGLKSVREKILREILTALQKINYVPFDSNTIGNPAMEVGDILKFSGGHADETKISCITSIECKIYGKMTLKCVGKNPRLASAKSKNDKNITGLINSVESGRTIIYNFVNVAPFEIGQPLTNVMDIDFTATEDTTAAFQCEMLLEVIKPEDATADGETEEENPEPELPELSIIYKINNETIDTFMPTKTCLYGKHIMTLFFPISKVIENSSNTFSMYLKISSGSAKIGEAQIRATISGQGLAAGLGDWNGRININENIGNISITDVPFVADVFKDTASVTFPSQKTQGLTQTIGNIPIADQNYEADAFTDRAWITEILRTFVLTSVRGNPNYNGYITVNTEERFMLRKRYVQKSGPESLDHGYAEDLVIDISYFTRVDGVEVNGYTAAVRPQFVITTAETSVKFPDTITVENGFFELKAVTEQTQEAVTDEVDEGFLERTTVDISGFDGVKGVEFTL</sequence>
<dbReference type="EMBL" id="JACOQG010000002">
    <property type="protein sequence ID" value="MBC5778545.1"/>
    <property type="molecule type" value="Genomic_DNA"/>
</dbReference>
<dbReference type="Proteomes" id="UP000649826">
    <property type="component" value="Unassembled WGS sequence"/>
</dbReference>
<accession>A0ABR7IET6</accession>
<evidence type="ECO:0000313" key="1">
    <source>
        <dbReference type="EMBL" id="MBC5778545.1"/>
    </source>
</evidence>
<name>A0ABR7IET6_9FIRM</name>
<evidence type="ECO:0008006" key="3">
    <source>
        <dbReference type="Google" id="ProtNLM"/>
    </source>
</evidence>
<comment type="caution">
    <text evidence="1">The sequence shown here is derived from an EMBL/GenBank/DDBJ whole genome shotgun (WGS) entry which is preliminary data.</text>
</comment>
<keyword evidence="2" id="KW-1185">Reference proteome</keyword>
<dbReference type="RefSeq" id="WP_186994124.1">
    <property type="nucleotide sequence ID" value="NZ_JACOQG010000002.1"/>
</dbReference>
<organism evidence="1 2">
    <name type="scientific">Blautia difficilis</name>
    <dbReference type="NCBI Taxonomy" id="2763027"/>
    <lineage>
        <taxon>Bacteria</taxon>
        <taxon>Bacillati</taxon>
        <taxon>Bacillota</taxon>
        <taxon>Clostridia</taxon>
        <taxon>Lachnospirales</taxon>
        <taxon>Lachnospiraceae</taxon>
        <taxon>Blautia</taxon>
    </lineage>
</organism>
<reference evidence="1 2" key="1">
    <citation type="submission" date="2020-08" db="EMBL/GenBank/DDBJ databases">
        <title>Genome public.</title>
        <authorList>
            <person name="Liu C."/>
            <person name="Sun Q."/>
        </authorList>
    </citation>
    <scope>NUCLEOTIDE SEQUENCE [LARGE SCALE GENOMIC DNA]</scope>
    <source>
        <strain evidence="1 2">M29</strain>
    </source>
</reference>